<organism evidence="2 3">
    <name type="scientific">Penaeus vannamei</name>
    <name type="common">Whiteleg shrimp</name>
    <name type="synonym">Litopenaeus vannamei</name>
    <dbReference type="NCBI Taxonomy" id="6689"/>
    <lineage>
        <taxon>Eukaryota</taxon>
        <taxon>Metazoa</taxon>
        <taxon>Ecdysozoa</taxon>
        <taxon>Arthropoda</taxon>
        <taxon>Crustacea</taxon>
        <taxon>Multicrustacea</taxon>
        <taxon>Malacostraca</taxon>
        <taxon>Eumalacostraca</taxon>
        <taxon>Eucarida</taxon>
        <taxon>Decapoda</taxon>
        <taxon>Dendrobranchiata</taxon>
        <taxon>Penaeoidea</taxon>
        <taxon>Penaeidae</taxon>
        <taxon>Penaeus</taxon>
    </lineage>
</organism>
<keyword evidence="3" id="KW-1185">Reference proteome</keyword>
<feature type="region of interest" description="Disordered" evidence="1">
    <location>
        <begin position="202"/>
        <end position="227"/>
    </location>
</feature>
<proteinExistence type="predicted"/>
<evidence type="ECO:0000313" key="2">
    <source>
        <dbReference type="EMBL" id="ROT76395.1"/>
    </source>
</evidence>
<protein>
    <submittedName>
        <fullName evidence="2">Uncharacterized protein</fullName>
    </submittedName>
</protein>
<accession>A0A423TIW8</accession>
<feature type="compositionally biased region" description="Basic and acidic residues" evidence="1">
    <location>
        <begin position="18"/>
        <end position="40"/>
    </location>
</feature>
<reference evidence="2 3" key="2">
    <citation type="submission" date="2019-01" db="EMBL/GenBank/DDBJ databases">
        <title>The decoding of complex shrimp genome reveals the adaptation for benthos swimmer, frequently molting mechanism and breeding impact on genome.</title>
        <authorList>
            <person name="Sun Y."/>
            <person name="Gao Y."/>
            <person name="Yu Y."/>
        </authorList>
    </citation>
    <scope>NUCLEOTIDE SEQUENCE [LARGE SCALE GENOMIC DNA]</scope>
    <source>
        <tissue evidence="2">Muscle</tissue>
    </source>
</reference>
<dbReference type="EMBL" id="QCYY01001667">
    <property type="protein sequence ID" value="ROT76395.1"/>
    <property type="molecule type" value="Genomic_DNA"/>
</dbReference>
<evidence type="ECO:0000313" key="3">
    <source>
        <dbReference type="Proteomes" id="UP000283509"/>
    </source>
</evidence>
<feature type="region of interest" description="Disordered" evidence="1">
    <location>
        <begin position="1"/>
        <end position="55"/>
    </location>
</feature>
<dbReference type="AlphaFoldDB" id="A0A423TIW8"/>
<comment type="caution">
    <text evidence="2">The sequence shown here is derived from an EMBL/GenBank/DDBJ whole genome shotgun (WGS) entry which is preliminary data.</text>
</comment>
<gene>
    <name evidence="2" type="ORF">C7M84_005042</name>
</gene>
<feature type="compositionally biased region" description="Pro residues" evidence="1">
    <location>
        <begin position="202"/>
        <end position="224"/>
    </location>
</feature>
<reference evidence="2 3" key="1">
    <citation type="submission" date="2018-04" db="EMBL/GenBank/DDBJ databases">
        <authorList>
            <person name="Zhang X."/>
            <person name="Yuan J."/>
            <person name="Li F."/>
            <person name="Xiang J."/>
        </authorList>
    </citation>
    <scope>NUCLEOTIDE SEQUENCE [LARGE SCALE GENOMIC DNA]</scope>
    <source>
        <tissue evidence="2">Muscle</tissue>
    </source>
</reference>
<evidence type="ECO:0000256" key="1">
    <source>
        <dbReference type="SAM" id="MobiDB-lite"/>
    </source>
</evidence>
<dbReference type="Proteomes" id="UP000283509">
    <property type="component" value="Unassembled WGS sequence"/>
</dbReference>
<sequence length="380" mass="42149">MAFARPAKRLSQATRYGQEIRRREEISRNKWTETQGEREKNKKKRNPATLSPSSLPSAIQQDLCHCKSQGQVSRFDILSRTPSVLNSLAILGLSVFILRSVSRSLFFARSQVRGNRDRAAFLQRANHAVSRAHRVDASSNFSRDAFNEIVEFKLGLRSPPPPSHSTIMEGSHRNHHKMIMHDDQKKKNLIACFATWPPPPPPLPLHPFNDPPSPPPPPNRPPKTPESRIVSVYGFGSAAGSDLFARQWKTGSLLAAAASPTVMAAARGNLRAGPLAVSRAALPSLSLSLGPEELAPRFLRWAWRGISPTRRAEGVLVRGRPPYPAIISSRVSSRPPRTRDRYAHAALPWPPIRPPARLLSRLRPRLARACGRSVLDGFVV</sequence>
<name>A0A423TIW8_PENVA</name>